<proteinExistence type="predicted"/>
<organism evidence="1 2">
    <name type="scientific">Gigaspora margarita</name>
    <dbReference type="NCBI Taxonomy" id="4874"/>
    <lineage>
        <taxon>Eukaryota</taxon>
        <taxon>Fungi</taxon>
        <taxon>Fungi incertae sedis</taxon>
        <taxon>Mucoromycota</taxon>
        <taxon>Glomeromycotina</taxon>
        <taxon>Glomeromycetes</taxon>
        <taxon>Diversisporales</taxon>
        <taxon>Gigasporaceae</taxon>
        <taxon>Gigaspora</taxon>
    </lineage>
</organism>
<evidence type="ECO:0000313" key="2">
    <source>
        <dbReference type="Proteomes" id="UP000789901"/>
    </source>
</evidence>
<dbReference type="EMBL" id="CAJVQB010033564">
    <property type="protein sequence ID" value="CAG8819968.1"/>
    <property type="molecule type" value="Genomic_DNA"/>
</dbReference>
<gene>
    <name evidence="1" type="ORF">GMARGA_LOCUS27450</name>
</gene>
<name>A0ABN7W830_GIGMA</name>
<dbReference type="Proteomes" id="UP000789901">
    <property type="component" value="Unassembled WGS sequence"/>
</dbReference>
<protein>
    <submittedName>
        <fullName evidence="1">42438_t:CDS:1</fullName>
    </submittedName>
</protein>
<sequence length="201" mass="21899">AYFMDVLKGRLRCEPVSSSNNNVLLLSNNCGLVSSPNNCVTLHYDKGSYIVLSSNNYNNYSHGCEPVSSSNNNVLLLSSGFVSSPNNCDLVSSPQNPVSLHNNNGSYTVLFSNNYGCIREKKNKGFIVDAYEKEKKIEAYLTDVVLKGRLRRLCTGKGRIINSELVSSFNNNGLLLSNNCGLVSSFNNCGSVSSQSGIFIQ</sequence>
<reference evidence="1 2" key="1">
    <citation type="submission" date="2021-06" db="EMBL/GenBank/DDBJ databases">
        <authorList>
            <person name="Kallberg Y."/>
            <person name="Tangrot J."/>
            <person name="Rosling A."/>
        </authorList>
    </citation>
    <scope>NUCLEOTIDE SEQUENCE [LARGE SCALE GENOMIC DNA]</scope>
    <source>
        <strain evidence="1 2">120-4 pot B 10/14</strain>
    </source>
</reference>
<evidence type="ECO:0000313" key="1">
    <source>
        <dbReference type="EMBL" id="CAG8819968.1"/>
    </source>
</evidence>
<accession>A0ABN7W830</accession>
<keyword evidence="2" id="KW-1185">Reference proteome</keyword>
<comment type="caution">
    <text evidence="1">The sequence shown here is derived from an EMBL/GenBank/DDBJ whole genome shotgun (WGS) entry which is preliminary data.</text>
</comment>
<feature type="non-terminal residue" evidence="1">
    <location>
        <position position="1"/>
    </location>
</feature>